<reference evidence="8 9" key="1">
    <citation type="submission" date="2013-12" db="EMBL/GenBank/DDBJ databases">
        <title>Complete genome sequence of Rhizobium etli bv. mimosae IE4771.</title>
        <authorList>
            <person name="Bustos P."/>
            <person name="Santamaria R.I."/>
            <person name="Lozano L."/>
            <person name="Ormeno-Orrillo E."/>
            <person name="Rogel M.A."/>
            <person name="Romero D."/>
            <person name="Cevallos M.A."/>
            <person name="Martinez-Romero E."/>
            <person name="Gonzalez V."/>
        </authorList>
    </citation>
    <scope>NUCLEOTIDE SEQUENCE [LARGE SCALE GENOMIC DNA]</scope>
    <source>
        <strain evidence="8 9">IE4771</strain>
    </source>
</reference>
<dbReference type="Pfam" id="PF14450">
    <property type="entry name" value="FtsA"/>
    <property type="match status" value="1"/>
</dbReference>
<accession>A0A060I8A1</accession>
<dbReference type="KEGG" id="rei:IE4771_CH03104"/>
<organism evidence="8 9">
    <name type="scientific">Rhizobium etli bv. mimosae str. IE4771</name>
    <dbReference type="NCBI Taxonomy" id="1432050"/>
    <lineage>
        <taxon>Bacteria</taxon>
        <taxon>Pseudomonadati</taxon>
        <taxon>Pseudomonadota</taxon>
        <taxon>Alphaproteobacteria</taxon>
        <taxon>Hyphomicrobiales</taxon>
        <taxon>Rhizobiaceae</taxon>
        <taxon>Rhizobium/Agrobacterium group</taxon>
        <taxon>Rhizobium</taxon>
    </lineage>
</organism>
<comment type="function">
    <text evidence="5 6">Cell division protein that is involved in the assembly of the Z ring. May serve as a membrane anchor for the Z ring.</text>
</comment>
<dbReference type="AlphaFoldDB" id="A0A060I8A1"/>
<comment type="subunit">
    <text evidence="5">Self-interacts. Interacts with FtsZ.</text>
</comment>
<sequence length="443" mass="47059">MSLFGSSHFGLPRLKPLSSKRSHIVSVLDIGSTKVVCMIGRLTPREESQILPGRTHNIEIIGIGHQRSRGIKTGVIADLDALEGVIRLAVDAAERMAGLTVESLIVNLTAGRLGSDIYTATIDLGGQEVELNDLKKVLSAACQQSLRQDRSVLHSLATGFSLDGERGIRDPLAMYGDALGVDMHVVTAERSALKNLELSVNRAHLSVEGIVATPYASGLAALVDDEVELGCAAIDMGGGTTTISVFAEGKLVHTDAVGLGGHHVTTDLARGLSTRIEDAERLKVVHASALSNSSDERELISIPPIGEDDRDQPSQVPRALVSRIVSARIEETMELIRDRIQRSGFSPIVGKRVVLTGGASQLTGLAEVARRILARNVRIGRPMGVSGLPTAAKGPAFSTAVGLMIYPQVADMETHASQSGLLMSLGGNNSRIARMGQWLKESF</sequence>
<evidence type="ECO:0000256" key="4">
    <source>
        <dbReference type="ARBA" id="ARBA00023306"/>
    </source>
</evidence>
<evidence type="ECO:0000256" key="2">
    <source>
        <dbReference type="ARBA" id="ARBA00022618"/>
    </source>
</evidence>
<dbReference type="CDD" id="cd24048">
    <property type="entry name" value="ASKHA_NBD_FtsA"/>
    <property type="match status" value="1"/>
</dbReference>
<dbReference type="Pfam" id="PF02491">
    <property type="entry name" value="SHS2_FTSA"/>
    <property type="match status" value="1"/>
</dbReference>
<dbReference type="PANTHER" id="PTHR32432">
    <property type="entry name" value="CELL DIVISION PROTEIN FTSA-RELATED"/>
    <property type="match status" value="1"/>
</dbReference>
<gene>
    <name evidence="5 8" type="primary">ftsA</name>
    <name evidence="8" type="ORF">IE4771_CH03104</name>
</gene>
<evidence type="ECO:0000256" key="6">
    <source>
        <dbReference type="PIRNR" id="PIRNR003101"/>
    </source>
</evidence>
<evidence type="ECO:0000256" key="1">
    <source>
        <dbReference type="ARBA" id="ARBA00022475"/>
    </source>
</evidence>
<dbReference type="Gene3D" id="3.30.420.40">
    <property type="match status" value="1"/>
</dbReference>
<dbReference type="GeneID" id="66138313"/>
<dbReference type="NCBIfam" id="TIGR01174">
    <property type="entry name" value="ftsA"/>
    <property type="match status" value="1"/>
</dbReference>
<dbReference type="GO" id="GO:0043093">
    <property type="term" value="P:FtsZ-dependent cytokinesis"/>
    <property type="evidence" value="ECO:0007669"/>
    <property type="project" value="UniProtKB-UniRule"/>
</dbReference>
<dbReference type="InterPro" id="IPR043129">
    <property type="entry name" value="ATPase_NBD"/>
</dbReference>
<dbReference type="GO" id="GO:0032153">
    <property type="term" value="C:cell division site"/>
    <property type="evidence" value="ECO:0007669"/>
    <property type="project" value="UniProtKB-UniRule"/>
</dbReference>
<proteinExistence type="inferred from homology"/>
<keyword evidence="4 5" id="KW-0131">Cell cycle</keyword>
<dbReference type="InterPro" id="IPR003494">
    <property type="entry name" value="SHS2_FtsA"/>
</dbReference>
<dbReference type="HAMAP" id="MF_02033">
    <property type="entry name" value="FtsA"/>
    <property type="match status" value="1"/>
</dbReference>
<dbReference type="HOGENOM" id="CLU_037850_3_0_5"/>
<dbReference type="InterPro" id="IPR020823">
    <property type="entry name" value="Cell_div_FtsA"/>
</dbReference>
<keyword evidence="1 5" id="KW-1003">Cell membrane</keyword>
<comment type="similarity">
    <text evidence="5 6">Belongs to the FtsA/MreB family.</text>
</comment>
<protein>
    <recommendedName>
        <fullName evidence="5 6">Cell division protein FtsA</fullName>
    </recommendedName>
</protein>
<dbReference type="SMART" id="SM00842">
    <property type="entry name" value="FtsA"/>
    <property type="match status" value="1"/>
</dbReference>
<dbReference type="Gene3D" id="3.30.1490.110">
    <property type="match status" value="1"/>
</dbReference>
<dbReference type="EMBL" id="CP006986">
    <property type="protein sequence ID" value="AIC28195.1"/>
    <property type="molecule type" value="Genomic_DNA"/>
</dbReference>
<dbReference type="RefSeq" id="WP_004668807.1">
    <property type="nucleotide sequence ID" value="NZ_CP006986.1"/>
</dbReference>
<name>A0A060I8A1_RHIET</name>
<dbReference type="SUPFAM" id="SSF53067">
    <property type="entry name" value="Actin-like ATPase domain"/>
    <property type="match status" value="2"/>
</dbReference>
<evidence type="ECO:0000256" key="3">
    <source>
        <dbReference type="ARBA" id="ARBA00023136"/>
    </source>
</evidence>
<keyword evidence="2 5" id="KW-0132">Cell division</keyword>
<dbReference type="PIRSF" id="PIRSF003101">
    <property type="entry name" value="FtsA"/>
    <property type="match status" value="1"/>
</dbReference>
<evidence type="ECO:0000256" key="5">
    <source>
        <dbReference type="HAMAP-Rule" id="MF_02033"/>
    </source>
</evidence>
<feature type="domain" description="SHS2" evidence="7">
    <location>
        <begin position="25"/>
        <end position="221"/>
    </location>
</feature>
<dbReference type="GeneID" id="91149393"/>
<evidence type="ECO:0000313" key="9">
    <source>
        <dbReference type="Proteomes" id="UP000027180"/>
    </source>
</evidence>
<dbReference type="InterPro" id="IPR050696">
    <property type="entry name" value="FtsA/MreB"/>
</dbReference>
<dbReference type="Proteomes" id="UP000027180">
    <property type="component" value="Chromosome"/>
</dbReference>
<dbReference type="PANTHER" id="PTHR32432:SF4">
    <property type="entry name" value="CELL DIVISION PROTEIN FTSA"/>
    <property type="match status" value="1"/>
</dbReference>
<keyword evidence="3 5" id="KW-0472">Membrane</keyword>
<dbReference type="OrthoDB" id="9810567at2"/>
<evidence type="ECO:0000259" key="7">
    <source>
        <dbReference type="SMART" id="SM00842"/>
    </source>
</evidence>
<evidence type="ECO:0000313" key="8">
    <source>
        <dbReference type="EMBL" id="AIC28195.1"/>
    </source>
</evidence>
<comment type="subcellular location">
    <subcellularLocation>
        <location evidence="5">Cell membrane</location>
        <topology evidence="5">Peripheral membrane protein</topology>
        <orientation evidence="5">Cytoplasmic side</orientation>
    </subcellularLocation>
    <text evidence="5">Localizes to the Z ring in an FtsZ-dependent manner. Targeted to the membrane through a conserved C-terminal amphipathic helix.</text>
</comment>
<dbReference type="GO" id="GO:0009898">
    <property type="term" value="C:cytoplasmic side of plasma membrane"/>
    <property type="evidence" value="ECO:0007669"/>
    <property type="project" value="UniProtKB-UniRule"/>
</dbReference>